<accession>A0A5N6KJG3</accession>
<evidence type="ECO:0000313" key="1">
    <source>
        <dbReference type="EMBL" id="KAB8303808.1"/>
    </source>
</evidence>
<sequence>MEGWTDGWQKARAVIYIHAYTHILEPIPTYRKVTSIYFPQTLWNFNVHTLTGAVMILEVWRMKGWIDRQLVLHEMNFLFIF</sequence>
<keyword evidence="2" id="KW-1185">Reference proteome</keyword>
<dbReference type="EMBL" id="VIGI01000002">
    <property type="protein sequence ID" value="KAB8303808.1"/>
    <property type="molecule type" value="Genomic_DNA"/>
</dbReference>
<reference evidence="1 2" key="1">
    <citation type="submission" date="2019-06" db="EMBL/GenBank/DDBJ databases">
        <title>Genome Sequence of the Brown Rot Fungal Pathogen Monilinia laxa.</title>
        <authorList>
            <person name="De Miccolis Angelini R.M."/>
            <person name="Landi L."/>
            <person name="Abate D."/>
            <person name="Pollastro S."/>
            <person name="Romanazzi G."/>
            <person name="Faretra F."/>
        </authorList>
    </citation>
    <scope>NUCLEOTIDE SEQUENCE [LARGE SCALE GENOMIC DNA]</scope>
    <source>
        <strain evidence="1 2">Mlax316</strain>
    </source>
</reference>
<dbReference type="Proteomes" id="UP000326757">
    <property type="component" value="Unassembled WGS sequence"/>
</dbReference>
<comment type="caution">
    <text evidence="1">The sequence shown here is derived from an EMBL/GenBank/DDBJ whole genome shotgun (WGS) entry which is preliminary data.</text>
</comment>
<evidence type="ECO:0000313" key="2">
    <source>
        <dbReference type="Proteomes" id="UP000326757"/>
    </source>
</evidence>
<proteinExistence type="predicted"/>
<organism evidence="1 2">
    <name type="scientific">Monilinia laxa</name>
    <name type="common">Brown rot fungus</name>
    <name type="synonym">Sclerotinia laxa</name>
    <dbReference type="NCBI Taxonomy" id="61186"/>
    <lineage>
        <taxon>Eukaryota</taxon>
        <taxon>Fungi</taxon>
        <taxon>Dikarya</taxon>
        <taxon>Ascomycota</taxon>
        <taxon>Pezizomycotina</taxon>
        <taxon>Leotiomycetes</taxon>
        <taxon>Helotiales</taxon>
        <taxon>Sclerotiniaceae</taxon>
        <taxon>Monilinia</taxon>
    </lineage>
</organism>
<dbReference type="AlphaFoldDB" id="A0A5N6KJG3"/>
<name>A0A5N6KJG3_MONLA</name>
<protein>
    <submittedName>
        <fullName evidence="1">Uncharacterized protein</fullName>
    </submittedName>
</protein>
<gene>
    <name evidence="1" type="ORF">EYC80_005182</name>
</gene>